<dbReference type="RefSeq" id="WP_091106282.1">
    <property type="nucleotide sequence ID" value="NZ_FMHZ01000002.1"/>
</dbReference>
<dbReference type="OrthoDB" id="4772897at2"/>
<dbReference type="Gene3D" id="2.70.160.11">
    <property type="entry name" value="Hnrnp arginine n-methyltransferase1"/>
    <property type="match status" value="1"/>
</dbReference>
<sequence length="297" mass="32921">MDQRHLLMHQAMLGDRRRIESYDRALATVVHEDTVVADVGAGTLALTALALRHGAAHVYAVEADPQVAAVADRIIKANDWDDRVTLVVGDARLARLPRQVDVTVCELMGNLGPEEDMARILRTFNRRNLRPGGAVVPERVVTRLAAVQFDDEGWGIWSDDFLGMRLDVVQELVEPSAHLHFLSREPVLLGEPAVLVDTGRGDTGLRTARPLTLPLDRDGTLHAVLGYFTATLAPGVELSNMPSYLGCNWAVFVWPLRHTRVAAGDTVHVRPRRPEGPAARDVTRWRLDCHLDRADKR</sequence>
<evidence type="ECO:0000313" key="2">
    <source>
        <dbReference type="EMBL" id="SCL71483.1"/>
    </source>
</evidence>
<evidence type="ECO:0000313" key="3">
    <source>
        <dbReference type="Proteomes" id="UP000199001"/>
    </source>
</evidence>
<name>A0A1C6VYU5_9ACTN</name>
<evidence type="ECO:0000259" key="1">
    <source>
        <dbReference type="Pfam" id="PF05185"/>
    </source>
</evidence>
<keyword evidence="3" id="KW-1185">Reference proteome</keyword>
<dbReference type="EMBL" id="FMHZ01000002">
    <property type="protein sequence ID" value="SCL71483.1"/>
    <property type="molecule type" value="Genomic_DNA"/>
</dbReference>
<dbReference type="AlphaFoldDB" id="A0A1C6VYU5"/>
<dbReference type="InterPro" id="IPR035075">
    <property type="entry name" value="PRMT5"/>
</dbReference>
<dbReference type="GO" id="GO:0042054">
    <property type="term" value="F:histone methyltransferase activity"/>
    <property type="evidence" value="ECO:0007669"/>
    <property type="project" value="TreeGrafter"/>
</dbReference>
<dbReference type="GO" id="GO:0016274">
    <property type="term" value="F:protein-arginine N-methyltransferase activity"/>
    <property type="evidence" value="ECO:0007669"/>
    <property type="project" value="InterPro"/>
</dbReference>
<dbReference type="PANTHER" id="PTHR11006">
    <property type="entry name" value="PROTEIN ARGININE N-METHYLTRANSFERASE"/>
    <property type="match status" value="1"/>
</dbReference>
<dbReference type="InterPro" id="IPR029063">
    <property type="entry name" value="SAM-dependent_MTases_sf"/>
</dbReference>
<dbReference type="PANTHER" id="PTHR11006:SF4">
    <property type="entry name" value="PROTEIN ARGININE N-METHYLTRANSFERASE 7"/>
    <property type="match status" value="1"/>
</dbReference>
<dbReference type="CDD" id="cd02440">
    <property type="entry name" value="AdoMet_MTases"/>
    <property type="match status" value="1"/>
</dbReference>
<organism evidence="2 3">
    <name type="scientific">Micromonospora citrea</name>
    <dbReference type="NCBI Taxonomy" id="47855"/>
    <lineage>
        <taxon>Bacteria</taxon>
        <taxon>Bacillati</taxon>
        <taxon>Actinomycetota</taxon>
        <taxon>Actinomycetes</taxon>
        <taxon>Micromonosporales</taxon>
        <taxon>Micromonosporaceae</taxon>
        <taxon>Micromonospora</taxon>
    </lineage>
</organism>
<gene>
    <name evidence="2" type="ORF">GA0070606_5733</name>
</gene>
<dbReference type="Pfam" id="PF05185">
    <property type="entry name" value="PRMT5"/>
    <property type="match status" value="1"/>
</dbReference>
<feature type="domain" description="PRMT5 arginine-N-methyltransferase" evidence="1">
    <location>
        <begin position="32"/>
        <end position="124"/>
    </location>
</feature>
<keyword evidence="2" id="KW-0489">Methyltransferase</keyword>
<reference evidence="3" key="1">
    <citation type="submission" date="2016-06" db="EMBL/GenBank/DDBJ databases">
        <authorList>
            <person name="Varghese N."/>
            <person name="Submissions Spin"/>
        </authorList>
    </citation>
    <scope>NUCLEOTIDE SEQUENCE [LARGE SCALE GENOMIC DNA]</scope>
    <source>
        <strain evidence="3">DSM 43903</strain>
    </source>
</reference>
<dbReference type="Gene3D" id="3.40.50.150">
    <property type="entry name" value="Vaccinia Virus protein VP39"/>
    <property type="match status" value="1"/>
</dbReference>
<accession>A0A1C6VYU5</accession>
<dbReference type="InterPro" id="IPR025799">
    <property type="entry name" value="Arg_MeTrfase"/>
</dbReference>
<dbReference type="STRING" id="47855.GA0070606_5733"/>
<dbReference type="GO" id="GO:0032259">
    <property type="term" value="P:methylation"/>
    <property type="evidence" value="ECO:0007669"/>
    <property type="project" value="UniProtKB-KW"/>
</dbReference>
<protein>
    <submittedName>
        <fullName evidence="2">Protein arginine N-methyltransferase 1</fullName>
    </submittedName>
</protein>
<dbReference type="Proteomes" id="UP000199001">
    <property type="component" value="Unassembled WGS sequence"/>
</dbReference>
<dbReference type="SUPFAM" id="SSF53335">
    <property type="entry name" value="S-adenosyl-L-methionine-dependent methyltransferases"/>
    <property type="match status" value="1"/>
</dbReference>
<proteinExistence type="predicted"/>
<keyword evidence="2" id="KW-0808">Transferase</keyword>